<evidence type="ECO:0000256" key="2">
    <source>
        <dbReference type="SAM" id="SignalP"/>
    </source>
</evidence>
<reference evidence="4 5" key="1">
    <citation type="submission" date="2020-10" db="EMBL/GenBank/DDBJ databases">
        <title>Novel species in genus Corynebacterium.</title>
        <authorList>
            <person name="Zhang G."/>
        </authorList>
    </citation>
    <scope>NUCLEOTIDE SEQUENCE [LARGE SCALE GENOMIC DNA]</scope>
    <source>
        <strain evidence="4 5">DSM 45110</strain>
    </source>
</reference>
<dbReference type="RefSeq" id="WP_194556166.1">
    <property type="nucleotide sequence ID" value="NZ_JADKMY010000001.1"/>
</dbReference>
<evidence type="ECO:0000259" key="3">
    <source>
        <dbReference type="Pfam" id="PF13472"/>
    </source>
</evidence>
<evidence type="ECO:0000313" key="4">
    <source>
        <dbReference type="EMBL" id="MBF4553348.1"/>
    </source>
</evidence>
<keyword evidence="4" id="KW-0378">Hydrolase</keyword>
<feature type="region of interest" description="Disordered" evidence="1">
    <location>
        <begin position="22"/>
        <end position="41"/>
    </location>
</feature>
<dbReference type="EMBL" id="JADKMY010000001">
    <property type="protein sequence ID" value="MBF4553348.1"/>
    <property type="molecule type" value="Genomic_DNA"/>
</dbReference>
<feature type="chain" id="PRO_5046423445" evidence="2">
    <location>
        <begin position="20"/>
        <end position="299"/>
    </location>
</feature>
<organism evidence="4 5">
    <name type="scientific">Corynebacterium suicordis DSM 45110</name>
    <dbReference type="NCBI Taxonomy" id="1121369"/>
    <lineage>
        <taxon>Bacteria</taxon>
        <taxon>Bacillati</taxon>
        <taxon>Actinomycetota</taxon>
        <taxon>Actinomycetes</taxon>
        <taxon>Mycobacteriales</taxon>
        <taxon>Corynebacteriaceae</taxon>
        <taxon>Corynebacterium</taxon>
    </lineage>
</organism>
<dbReference type="InterPro" id="IPR037460">
    <property type="entry name" value="SEST-like"/>
</dbReference>
<accession>A0ABR9ZIT2</accession>
<keyword evidence="5" id="KW-1185">Reference proteome</keyword>
<feature type="domain" description="SGNH hydrolase-type esterase" evidence="3">
    <location>
        <begin position="53"/>
        <end position="285"/>
    </location>
</feature>
<sequence>MKRFSVPAGLIFAGALLTACTTSEQGDPAPSSPGSATSSATTAPLQETLNYVALGDSYAAMGSRSAPTTGPGPCVRSTDNYPSLVLEEPNIEGIDVSCSSAVTEHILGDRLRQETIPAQVNSLKEDTDLITLSIGGNDIYFGDIAACMYGAMDGSIPTTCESQRGAKTNEMLGLLPARLDAVHEEIRRRSPNARVIVTGYFPMLTASGECSEAGSISPTDKAWSIDLTARLNGIISDVASRHGAEFVLPENTEQHTACAEPKERWVDVSGVFSDSYPMHPTPAGQVAMSEAVVGAVRDR</sequence>
<evidence type="ECO:0000313" key="5">
    <source>
        <dbReference type="Proteomes" id="UP000635902"/>
    </source>
</evidence>
<protein>
    <submittedName>
        <fullName evidence="4">SGNH/GDSL hydrolase family protein</fullName>
    </submittedName>
</protein>
<dbReference type="Pfam" id="PF13472">
    <property type="entry name" value="Lipase_GDSL_2"/>
    <property type="match status" value="1"/>
</dbReference>
<dbReference type="InterPro" id="IPR036514">
    <property type="entry name" value="SGNH_hydro_sf"/>
</dbReference>
<dbReference type="Gene3D" id="3.40.50.1110">
    <property type="entry name" value="SGNH hydrolase"/>
    <property type="match status" value="1"/>
</dbReference>
<keyword evidence="2" id="KW-0732">Signal</keyword>
<dbReference type="InterPro" id="IPR013830">
    <property type="entry name" value="SGNH_hydro"/>
</dbReference>
<dbReference type="PANTHER" id="PTHR37981">
    <property type="entry name" value="LIPASE 2"/>
    <property type="match status" value="1"/>
</dbReference>
<feature type="compositionally biased region" description="Low complexity" evidence="1">
    <location>
        <begin position="28"/>
        <end position="41"/>
    </location>
</feature>
<dbReference type="SUPFAM" id="SSF52266">
    <property type="entry name" value="SGNH hydrolase"/>
    <property type="match status" value="1"/>
</dbReference>
<dbReference type="CDD" id="cd01823">
    <property type="entry name" value="SEST_like"/>
    <property type="match status" value="1"/>
</dbReference>
<feature type="signal peptide" evidence="2">
    <location>
        <begin position="1"/>
        <end position="19"/>
    </location>
</feature>
<dbReference type="Proteomes" id="UP000635902">
    <property type="component" value="Unassembled WGS sequence"/>
</dbReference>
<dbReference type="PROSITE" id="PS51257">
    <property type="entry name" value="PROKAR_LIPOPROTEIN"/>
    <property type="match status" value="1"/>
</dbReference>
<comment type="caution">
    <text evidence="4">The sequence shown here is derived from an EMBL/GenBank/DDBJ whole genome shotgun (WGS) entry which is preliminary data.</text>
</comment>
<dbReference type="PANTHER" id="PTHR37981:SF1">
    <property type="entry name" value="SGNH HYDROLASE-TYPE ESTERASE DOMAIN-CONTAINING PROTEIN"/>
    <property type="match status" value="1"/>
</dbReference>
<proteinExistence type="predicted"/>
<evidence type="ECO:0000256" key="1">
    <source>
        <dbReference type="SAM" id="MobiDB-lite"/>
    </source>
</evidence>
<gene>
    <name evidence="4" type="ORF">IRY30_04535</name>
</gene>
<dbReference type="GO" id="GO:0016787">
    <property type="term" value="F:hydrolase activity"/>
    <property type="evidence" value="ECO:0007669"/>
    <property type="project" value="UniProtKB-KW"/>
</dbReference>
<name>A0ABR9ZIT2_9CORY</name>